<proteinExistence type="inferred from homology"/>
<organism evidence="6">
    <name type="scientific">Oppiella nova</name>
    <dbReference type="NCBI Taxonomy" id="334625"/>
    <lineage>
        <taxon>Eukaryota</taxon>
        <taxon>Metazoa</taxon>
        <taxon>Ecdysozoa</taxon>
        <taxon>Arthropoda</taxon>
        <taxon>Chelicerata</taxon>
        <taxon>Arachnida</taxon>
        <taxon>Acari</taxon>
        <taxon>Acariformes</taxon>
        <taxon>Sarcoptiformes</taxon>
        <taxon>Oribatida</taxon>
        <taxon>Brachypylina</taxon>
        <taxon>Oppioidea</taxon>
        <taxon>Oppiidae</taxon>
        <taxon>Oppiella</taxon>
    </lineage>
</organism>
<feature type="active site" description="Glycyl thioester intermediate" evidence="3">
    <location>
        <position position="90"/>
    </location>
</feature>
<dbReference type="InterPro" id="IPR016135">
    <property type="entry name" value="UBQ-conjugating_enzyme/RWD"/>
</dbReference>
<dbReference type="SUPFAM" id="SSF54495">
    <property type="entry name" value="UBC-like"/>
    <property type="match status" value="1"/>
</dbReference>
<dbReference type="SMART" id="SM00212">
    <property type="entry name" value="UBCc"/>
    <property type="match status" value="1"/>
</dbReference>
<reference evidence="6" key="1">
    <citation type="submission" date="2020-11" db="EMBL/GenBank/DDBJ databases">
        <authorList>
            <person name="Tran Van P."/>
        </authorList>
    </citation>
    <scope>NUCLEOTIDE SEQUENCE</scope>
</reference>
<keyword evidence="2 4" id="KW-0833">Ubl conjugation pathway</keyword>
<dbReference type="GO" id="GO:0016740">
    <property type="term" value="F:transferase activity"/>
    <property type="evidence" value="ECO:0007669"/>
    <property type="project" value="UniProtKB-KW"/>
</dbReference>
<evidence type="ECO:0000256" key="2">
    <source>
        <dbReference type="ARBA" id="ARBA00022786"/>
    </source>
</evidence>
<dbReference type="EMBL" id="CAJPVJ010001211">
    <property type="protein sequence ID" value="CAG2164295.1"/>
    <property type="molecule type" value="Genomic_DNA"/>
</dbReference>
<dbReference type="PANTHER" id="PTHR24068">
    <property type="entry name" value="UBIQUITIN-CONJUGATING ENZYME E2"/>
    <property type="match status" value="1"/>
</dbReference>
<keyword evidence="4" id="KW-0547">Nucleotide-binding</keyword>
<dbReference type="EMBL" id="OC916036">
    <property type="protein sequence ID" value="CAD7642914.1"/>
    <property type="molecule type" value="Genomic_DNA"/>
</dbReference>
<evidence type="ECO:0000259" key="5">
    <source>
        <dbReference type="PROSITE" id="PS50127"/>
    </source>
</evidence>
<accession>A0A7R9LLW9</accession>
<name>A0A7R9LLW9_9ACAR</name>
<keyword evidence="7" id="KW-1185">Reference proteome</keyword>
<evidence type="ECO:0000313" key="7">
    <source>
        <dbReference type="Proteomes" id="UP000728032"/>
    </source>
</evidence>
<evidence type="ECO:0000313" key="6">
    <source>
        <dbReference type="EMBL" id="CAD7642914.1"/>
    </source>
</evidence>
<dbReference type="GO" id="GO:0005524">
    <property type="term" value="F:ATP binding"/>
    <property type="evidence" value="ECO:0007669"/>
    <property type="project" value="UniProtKB-UniRule"/>
</dbReference>
<evidence type="ECO:0000256" key="1">
    <source>
        <dbReference type="ARBA" id="ARBA00022679"/>
    </source>
</evidence>
<dbReference type="CDD" id="cd23800">
    <property type="entry name" value="UBCc_UBE2K"/>
    <property type="match status" value="1"/>
</dbReference>
<dbReference type="Proteomes" id="UP000728032">
    <property type="component" value="Unassembled WGS sequence"/>
</dbReference>
<feature type="domain" description="UBC core" evidence="5">
    <location>
        <begin position="2"/>
        <end position="152"/>
    </location>
</feature>
<dbReference type="PROSITE" id="PS50127">
    <property type="entry name" value="UBC_2"/>
    <property type="match status" value="1"/>
</dbReference>
<dbReference type="PROSITE" id="PS00183">
    <property type="entry name" value="UBC_1"/>
    <property type="match status" value="1"/>
</dbReference>
<dbReference type="Pfam" id="PF00179">
    <property type="entry name" value="UQ_con"/>
    <property type="match status" value="1"/>
</dbReference>
<dbReference type="AlphaFoldDB" id="A0A7R9LLW9"/>
<gene>
    <name evidence="6" type="ORF">ONB1V03_LOCUS3851</name>
</gene>
<sequence>MGVNKRINKEIQNMMRDNDLMRNQFCIELINDSNEHLIGKILGVPDTPFQRGVFRIDITIPDKYPFEPPVCKFLTKIWHPNISSATGAICLDILKDQWAAAMTIESVLKSLQSFLSSPEPSDPQDAVVANQYTTDRAMYNMTAKYWTYCYAMSDDSRKNYDTNDFRVFQEKIECVRGATKGGSHERALTALSCNHWDVDKALKSWSNH</sequence>
<evidence type="ECO:0000256" key="4">
    <source>
        <dbReference type="RuleBase" id="RU362109"/>
    </source>
</evidence>
<dbReference type="OrthoDB" id="9993688at2759"/>
<dbReference type="InterPro" id="IPR023313">
    <property type="entry name" value="UBQ-conjugating_AS"/>
</dbReference>
<dbReference type="Gene3D" id="3.10.110.10">
    <property type="entry name" value="Ubiquitin Conjugating Enzyme"/>
    <property type="match status" value="1"/>
</dbReference>
<evidence type="ECO:0000256" key="3">
    <source>
        <dbReference type="PROSITE-ProRule" id="PRU10133"/>
    </source>
</evidence>
<protein>
    <recommendedName>
        <fullName evidence="5">UBC core domain-containing protein</fullName>
    </recommendedName>
</protein>
<keyword evidence="4" id="KW-0067">ATP-binding</keyword>
<dbReference type="InterPro" id="IPR000608">
    <property type="entry name" value="UBC"/>
</dbReference>
<keyword evidence="1" id="KW-0808">Transferase</keyword>
<comment type="similarity">
    <text evidence="4">Belongs to the ubiquitin-conjugating enzyme family.</text>
</comment>